<dbReference type="Proteomes" id="UP000694680">
    <property type="component" value="Chromosome 11"/>
</dbReference>
<dbReference type="InterPro" id="IPR038441">
    <property type="entry name" value="THAP_Znf_sf"/>
</dbReference>
<evidence type="ECO:0000256" key="4">
    <source>
        <dbReference type="ARBA" id="ARBA00023125"/>
    </source>
</evidence>
<dbReference type="AlphaFoldDB" id="A0A8C5DZM9"/>
<keyword evidence="8" id="KW-1185">Reference proteome</keyword>
<dbReference type="Gene3D" id="6.20.210.20">
    <property type="entry name" value="THAP domain"/>
    <property type="match status" value="1"/>
</dbReference>
<reference evidence="7" key="2">
    <citation type="submission" date="2025-08" db="UniProtKB">
        <authorList>
            <consortium name="Ensembl"/>
        </authorList>
    </citation>
    <scope>IDENTIFICATION</scope>
</reference>
<evidence type="ECO:0000256" key="5">
    <source>
        <dbReference type="PROSITE-ProRule" id="PRU00309"/>
    </source>
</evidence>
<organism evidence="7 8">
    <name type="scientific">Gouania willdenowi</name>
    <name type="common">Blunt-snouted clingfish</name>
    <name type="synonym">Lepadogaster willdenowi</name>
    <dbReference type="NCBI Taxonomy" id="441366"/>
    <lineage>
        <taxon>Eukaryota</taxon>
        <taxon>Metazoa</taxon>
        <taxon>Chordata</taxon>
        <taxon>Craniata</taxon>
        <taxon>Vertebrata</taxon>
        <taxon>Euteleostomi</taxon>
        <taxon>Actinopterygii</taxon>
        <taxon>Neopterygii</taxon>
        <taxon>Teleostei</taxon>
        <taxon>Neoteleostei</taxon>
        <taxon>Acanthomorphata</taxon>
        <taxon>Ovalentaria</taxon>
        <taxon>Blenniimorphae</taxon>
        <taxon>Blenniiformes</taxon>
        <taxon>Gobiesocoidei</taxon>
        <taxon>Gobiesocidae</taxon>
        <taxon>Gobiesocinae</taxon>
        <taxon>Gouania</taxon>
    </lineage>
</organism>
<reference evidence="7" key="3">
    <citation type="submission" date="2025-09" db="UniProtKB">
        <authorList>
            <consortium name="Ensembl"/>
        </authorList>
    </citation>
    <scope>IDENTIFICATION</scope>
</reference>
<dbReference type="Pfam" id="PF05485">
    <property type="entry name" value="THAP"/>
    <property type="match status" value="1"/>
</dbReference>
<keyword evidence="2 5" id="KW-0863">Zinc-finger</keyword>
<protein>
    <recommendedName>
        <fullName evidence="6">THAP-type domain-containing protein</fullName>
    </recommendedName>
</protein>
<keyword evidence="1" id="KW-0479">Metal-binding</keyword>
<reference evidence="7" key="1">
    <citation type="submission" date="2020-06" db="EMBL/GenBank/DDBJ databases">
        <authorList>
            <consortium name="Wellcome Sanger Institute Data Sharing"/>
        </authorList>
    </citation>
    <scope>NUCLEOTIDE SEQUENCE [LARGE SCALE GENOMIC DNA]</scope>
</reference>
<dbReference type="InterPro" id="IPR006612">
    <property type="entry name" value="THAP_Znf"/>
</dbReference>
<name>A0A8C5DZM9_GOUWI</name>
<evidence type="ECO:0000313" key="8">
    <source>
        <dbReference type="Proteomes" id="UP000694680"/>
    </source>
</evidence>
<dbReference type="Ensembl" id="ENSGWIT00000015667.1">
    <property type="protein sequence ID" value="ENSGWIP00000014158.1"/>
    <property type="gene ID" value="ENSGWIG00000008011.1"/>
</dbReference>
<feature type="domain" description="THAP-type" evidence="6">
    <location>
        <begin position="1"/>
        <end position="70"/>
    </location>
</feature>
<dbReference type="GO" id="GO:0008270">
    <property type="term" value="F:zinc ion binding"/>
    <property type="evidence" value="ECO:0007669"/>
    <property type="project" value="UniProtKB-KW"/>
</dbReference>
<evidence type="ECO:0000256" key="1">
    <source>
        <dbReference type="ARBA" id="ARBA00022723"/>
    </source>
</evidence>
<evidence type="ECO:0000256" key="2">
    <source>
        <dbReference type="ARBA" id="ARBA00022771"/>
    </source>
</evidence>
<sequence length="82" mass="9210">LVTCSGNGTLSLSLFPSDTGLRRLWEVVLKLEGFVVGNSSVLCSEHFKPDHFDRTIQIVRCIFTLHPNRDIYVSTEVNITLC</sequence>
<evidence type="ECO:0000259" key="6">
    <source>
        <dbReference type="PROSITE" id="PS50950"/>
    </source>
</evidence>
<evidence type="ECO:0000256" key="3">
    <source>
        <dbReference type="ARBA" id="ARBA00022833"/>
    </source>
</evidence>
<proteinExistence type="predicted"/>
<keyword evidence="4 5" id="KW-0238">DNA-binding</keyword>
<evidence type="ECO:0000313" key="7">
    <source>
        <dbReference type="Ensembl" id="ENSGWIP00000014158.1"/>
    </source>
</evidence>
<dbReference type="SUPFAM" id="SSF57716">
    <property type="entry name" value="Glucocorticoid receptor-like (DNA-binding domain)"/>
    <property type="match status" value="1"/>
</dbReference>
<dbReference type="PROSITE" id="PS50950">
    <property type="entry name" value="ZF_THAP"/>
    <property type="match status" value="1"/>
</dbReference>
<dbReference type="GO" id="GO:0003677">
    <property type="term" value="F:DNA binding"/>
    <property type="evidence" value="ECO:0007669"/>
    <property type="project" value="UniProtKB-UniRule"/>
</dbReference>
<accession>A0A8C5DZM9</accession>
<keyword evidence="3" id="KW-0862">Zinc</keyword>